<name>A0A208ZVR8_YERIN</name>
<reference evidence="1 2" key="1">
    <citation type="submission" date="2017-05" db="EMBL/GenBank/DDBJ databases">
        <title>Whole genome sequencing of Yersinia kristensenii.</title>
        <authorList>
            <person name="Campioni F."/>
        </authorList>
    </citation>
    <scope>NUCLEOTIDE SEQUENCE [LARGE SCALE GENOMIC DNA]</scope>
    <source>
        <strain evidence="1 2">CFSAN060536</strain>
    </source>
</reference>
<gene>
    <name evidence="1" type="ORF">CBW57_15775</name>
</gene>
<comment type="caution">
    <text evidence="1">The sequence shown here is derived from an EMBL/GenBank/DDBJ whole genome shotgun (WGS) entry which is preliminary data.</text>
</comment>
<organism evidence="1 2">
    <name type="scientific">Yersinia intermedia</name>
    <dbReference type="NCBI Taxonomy" id="631"/>
    <lineage>
        <taxon>Bacteria</taxon>
        <taxon>Pseudomonadati</taxon>
        <taxon>Pseudomonadota</taxon>
        <taxon>Gammaproteobacteria</taxon>
        <taxon>Enterobacterales</taxon>
        <taxon>Yersiniaceae</taxon>
        <taxon>Yersinia</taxon>
    </lineage>
</organism>
<protein>
    <submittedName>
        <fullName evidence="1">Uncharacterized protein</fullName>
    </submittedName>
</protein>
<accession>A0A208ZVR8</accession>
<sequence>MTAFNSRNIGTLQWINLWVNTHLHVNYYLNCIYLVILRSTIQLKADSIQFVILRYAHKTGPEQDVCDD</sequence>
<dbReference type="EMBL" id="NHOI01000025">
    <property type="protein sequence ID" value="OVZ84575.1"/>
    <property type="molecule type" value="Genomic_DNA"/>
</dbReference>
<dbReference type="AlphaFoldDB" id="A0A208ZVR8"/>
<dbReference type="Proteomes" id="UP000196440">
    <property type="component" value="Unassembled WGS sequence"/>
</dbReference>
<evidence type="ECO:0000313" key="1">
    <source>
        <dbReference type="EMBL" id="OVZ84575.1"/>
    </source>
</evidence>
<proteinExistence type="predicted"/>
<evidence type="ECO:0000313" key="2">
    <source>
        <dbReference type="Proteomes" id="UP000196440"/>
    </source>
</evidence>